<accession>A0A6H1Q1V9</accession>
<evidence type="ECO:0000256" key="1">
    <source>
        <dbReference type="ARBA" id="ARBA00022679"/>
    </source>
</evidence>
<dbReference type="GO" id="GO:0016757">
    <property type="term" value="F:glycosyltransferase activity"/>
    <property type="evidence" value="ECO:0007669"/>
    <property type="project" value="InterPro"/>
</dbReference>
<evidence type="ECO:0000259" key="3">
    <source>
        <dbReference type="Pfam" id="PF13439"/>
    </source>
</evidence>
<dbReference type="PANTHER" id="PTHR46401">
    <property type="entry name" value="GLYCOSYLTRANSFERASE WBBK-RELATED"/>
    <property type="match status" value="1"/>
</dbReference>
<evidence type="ECO:0000313" key="4">
    <source>
        <dbReference type="EMBL" id="QIZ20808.1"/>
    </source>
</evidence>
<keyword evidence="5" id="KW-1185">Reference proteome</keyword>
<reference evidence="4 5" key="1">
    <citation type="journal article" date="2020" name="Nat. Microbiol.">
        <title>Lysogenic host-virus interactions in SAR11 marine bacteria.</title>
        <authorList>
            <person name="Morris R.M."/>
            <person name="Cain K.R."/>
            <person name="Hvorecny K.L."/>
            <person name="Kollman J.M."/>
        </authorList>
    </citation>
    <scope>NUCLEOTIDE SEQUENCE [LARGE SCALE GENOMIC DNA]</scope>
    <source>
        <strain evidence="4 5">NP1</strain>
    </source>
</reference>
<dbReference type="RefSeq" id="WP_168606688.1">
    <property type="nucleotide sequence ID" value="NZ_CP038852.1"/>
</dbReference>
<dbReference type="AlphaFoldDB" id="A0A6H1Q1V9"/>
<dbReference type="SUPFAM" id="SSF53756">
    <property type="entry name" value="UDP-Glycosyltransferase/glycogen phosphorylase"/>
    <property type="match status" value="1"/>
</dbReference>
<name>A0A6H1Q1V9_9PROT</name>
<dbReference type="PANTHER" id="PTHR46401:SF2">
    <property type="entry name" value="GLYCOSYLTRANSFERASE WBBK-RELATED"/>
    <property type="match status" value="1"/>
</dbReference>
<dbReference type="Pfam" id="PF13439">
    <property type="entry name" value="Glyco_transf_4"/>
    <property type="match status" value="1"/>
</dbReference>
<dbReference type="Gene3D" id="3.40.50.2000">
    <property type="entry name" value="Glycogen Phosphorylase B"/>
    <property type="match status" value="2"/>
</dbReference>
<organism evidence="4 5">
    <name type="scientific">Candidatus Pelagibacter giovannonii</name>
    <dbReference type="NCBI Taxonomy" id="2563896"/>
    <lineage>
        <taxon>Bacteria</taxon>
        <taxon>Pseudomonadati</taxon>
        <taxon>Pseudomonadota</taxon>
        <taxon>Alphaproteobacteria</taxon>
        <taxon>Candidatus Pelagibacterales</taxon>
        <taxon>Candidatus Pelagibacteraceae</taxon>
        <taxon>Candidatus Pelagibacter</taxon>
    </lineage>
</organism>
<gene>
    <name evidence="4" type="ORF">E5R92_03290</name>
</gene>
<feature type="domain" description="Glycosyl transferase family 1" evidence="2">
    <location>
        <begin position="163"/>
        <end position="276"/>
    </location>
</feature>
<proteinExistence type="predicted"/>
<dbReference type="InterPro" id="IPR028098">
    <property type="entry name" value="Glyco_trans_4-like_N"/>
</dbReference>
<dbReference type="Pfam" id="PF00534">
    <property type="entry name" value="Glycos_transf_1"/>
    <property type="match status" value="1"/>
</dbReference>
<evidence type="ECO:0000313" key="5">
    <source>
        <dbReference type="Proteomes" id="UP000501094"/>
    </source>
</evidence>
<dbReference type="KEGG" id="peg:E5R92_03290"/>
<protein>
    <submittedName>
        <fullName evidence="4">Glycosyltransferase</fullName>
    </submittedName>
</protein>
<feature type="domain" description="Glycosyltransferase subfamily 4-like N-terminal" evidence="3">
    <location>
        <begin position="58"/>
        <end position="154"/>
    </location>
</feature>
<dbReference type="GO" id="GO:0009103">
    <property type="term" value="P:lipopolysaccharide biosynthetic process"/>
    <property type="evidence" value="ECO:0007669"/>
    <property type="project" value="TreeGrafter"/>
</dbReference>
<dbReference type="Proteomes" id="UP000501094">
    <property type="component" value="Chromosome"/>
</dbReference>
<dbReference type="EMBL" id="CP038852">
    <property type="protein sequence ID" value="QIZ20808.1"/>
    <property type="molecule type" value="Genomic_DNA"/>
</dbReference>
<keyword evidence="1 4" id="KW-0808">Transferase</keyword>
<sequence>MNLLFSSDSLLNEAGGQSQAIFDLSDELKKKKISHGIYTSKNNGLNQMNYNLFNEIKNKDLIHNFGIWSMFHIYNYYLAKRNKKPLIISPLGMMEPWPLSQKKIKKYLAYSIYQKKILDNCDFIHATSKMEADNLLKLGIKSKIEFIPHGTNLNYTVPDEKYKFSLSKGRKILLFLSRFDNKKGILELIKQFNKINNKDWMLLISSYENDNYLKAKKEFKDNKNIYFFGKSNLENKKKLYSISDFFVLPSYSENFGLAIMESLSYSCPVLTSSATPWTHLHNSSGLVFNDVKKDLNNSLKNVFALSDHDIIKFKNNCHNDLKDYKWEKISNDYIELYKKTLNKY</sequence>
<dbReference type="InterPro" id="IPR001296">
    <property type="entry name" value="Glyco_trans_1"/>
</dbReference>
<evidence type="ECO:0000259" key="2">
    <source>
        <dbReference type="Pfam" id="PF00534"/>
    </source>
</evidence>